<evidence type="ECO:0008006" key="4">
    <source>
        <dbReference type="Google" id="ProtNLM"/>
    </source>
</evidence>
<keyword evidence="1" id="KW-0732">Signal</keyword>
<protein>
    <recommendedName>
        <fullName evidence="4">Lysine-specific metallo-endopeptidase domain-containing protein</fullName>
    </recommendedName>
</protein>
<sequence length="369" mass="40613">MPRIARLIGVLLCFTLFDHARGVPDIQTLFATGDANTQGGCYSSLATLNTYLGEARDMLSAAQTALAEWEDNINYQELLMAYMGISFSKFGPGGVMTNDGELKFETVETRISNVASFLNGVTLSDPNGGDYTPHLWCSTQCGQSFEWDSSAFDSQGQPLEIPDTDPKEYYSISQAYGNLKTKSNRPFWLPDLNGYIFFEGTKSYPVNEDTNQPWTNMCAPPNAYAYTSKESALPRIPSLSSSVFGKNIFLCPKSFDSTGFHGVASLSNANYPTPGTKKALDHFAPRSATLYHELFHLTVPDGDSPDSFMEIAEMIFASVKGSASQKKQVVQNPESYVYFSLACWFYQNAPAGMNPVTFIPPFGYPEMAS</sequence>
<gene>
    <name evidence="2" type="ORF">CFD26_109047</name>
</gene>
<dbReference type="OrthoDB" id="4259138at2759"/>
<dbReference type="EMBL" id="NIDN02000003">
    <property type="protein sequence ID" value="RLM01707.1"/>
    <property type="molecule type" value="Genomic_DNA"/>
</dbReference>
<accession>A0A421DHY2</accession>
<evidence type="ECO:0000313" key="3">
    <source>
        <dbReference type="Proteomes" id="UP000215289"/>
    </source>
</evidence>
<name>A0A421DHY2_9EURO</name>
<dbReference type="AlphaFoldDB" id="A0A421DHY2"/>
<reference evidence="2 3" key="1">
    <citation type="submission" date="2018-08" db="EMBL/GenBank/DDBJ databases">
        <title>Draft genome sequences of two Aspergillus turcosus clinical strains isolated from bronchoalveolar lavage fluid: one azole-susceptible and the other azole-resistant.</title>
        <authorList>
            <person name="Parent-Michaud M."/>
            <person name="Dufresne P.J."/>
            <person name="Fournier E."/>
            <person name="Martineau C."/>
            <person name="Moreira S."/>
            <person name="Perkins V."/>
            <person name="De Repentigny L."/>
            <person name="Dufresne S.F."/>
        </authorList>
    </citation>
    <scope>NUCLEOTIDE SEQUENCE [LARGE SCALE GENOMIC DNA]</scope>
    <source>
        <strain evidence="2">HMR AF 1038</strain>
    </source>
</reference>
<dbReference type="Gene3D" id="3.40.390.10">
    <property type="entry name" value="Collagenase (Catalytic Domain)"/>
    <property type="match status" value="1"/>
</dbReference>
<dbReference type="Proteomes" id="UP000215289">
    <property type="component" value="Unassembled WGS sequence"/>
</dbReference>
<keyword evidence="3" id="KW-1185">Reference proteome</keyword>
<organism evidence="2 3">
    <name type="scientific">Aspergillus turcosus</name>
    <dbReference type="NCBI Taxonomy" id="1245748"/>
    <lineage>
        <taxon>Eukaryota</taxon>
        <taxon>Fungi</taxon>
        <taxon>Dikarya</taxon>
        <taxon>Ascomycota</taxon>
        <taxon>Pezizomycotina</taxon>
        <taxon>Eurotiomycetes</taxon>
        <taxon>Eurotiomycetidae</taxon>
        <taxon>Eurotiales</taxon>
        <taxon>Aspergillaceae</taxon>
        <taxon>Aspergillus</taxon>
        <taxon>Aspergillus subgen. Fumigati</taxon>
    </lineage>
</organism>
<comment type="caution">
    <text evidence="2">The sequence shown here is derived from an EMBL/GenBank/DDBJ whole genome shotgun (WGS) entry which is preliminary data.</text>
</comment>
<evidence type="ECO:0000256" key="1">
    <source>
        <dbReference type="SAM" id="SignalP"/>
    </source>
</evidence>
<feature type="signal peptide" evidence="1">
    <location>
        <begin position="1"/>
        <end position="22"/>
    </location>
</feature>
<feature type="chain" id="PRO_5018978683" description="Lysine-specific metallo-endopeptidase domain-containing protein" evidence="1">
    <location>
        <begin position="23"/>
        <end position="369"/>
    </location>
</feature>
<evidence type="ECO:0000313" key="2">
    <source>
        <dbReference type="EMBL" id="RLM01707.1"/>
    </source>
</evidence>
<dbReference type="GO" id="GO:0008237">
    <property type="term" value="F:metallopeptidase activity"/>
    <property type="evidence" value="ECO:0007669"/>
    <property type="project" value="InterPro"/>
</dbReference>
<dbReference type="InterPro" id="IPR024079">
    <property type="entry name" value="MetalloPept_cat_dom_sf"/>
</dbReference>
<proteinExistence type="predicted"/>